<evidence type="ECO:0000313" key="2">
    <source>
        <dbReference type="EMBL" id="GFM37686.1"/>
    </source>
</evidence>
<feature type="compositionally biased region" description="Low complexity" evidence="1">
    <location>
        <begin position="319"/>
        <end position="338"/>
    </location>
</feature>
<comment type="caution">
    <text evidence="2">The sequence shown here is derived from an EMBL/GenBank/DDBJ whole genome shotgun (WGS) entry which is preliminary data.</text>
</comment>
<sequence length="371" mass="39115">MDTKHTTSPLLQARHAVELTDPMDVTATPPEWIQLLPSGEFRGRDGRGPYRNADPAGIIATTIAYQAGAELPMDYDHQLEYAAINGQPAPASGWIVELAVKFGGEVWGRVRWTEKAAAHIRAREYRYLSPVFRHTADGRIIRIESAALTNVPNLELVAIASRRAGGEAQPHTREEDMDLKKMLTGILGLPADSAEDVVTAKVQGLVTAAHSAGAGLASIAKAIGAPDGATADAIATEARALASRVGAPDPAKFVPIEMYQETSSALAALRKDVSASTAKSLVEEAKTAHKVSPAMEPWAQSYAEKDPDGFKAWMSASAPVVPTGPKGPDGKPPAGTGKLSDEERAVCSQLGLDEAEYLKSVQSAAPGGKEA</sequence>
<accession>A0A7J0BVE5</accession>
<organism evidence="2 3">
    <name type="scientific">Desulfovibrio psychrotolerans</name>
    <dbReference type="NCBI Taxonomy" id="415242"/>
    <lineage>
        <taxon>Bacteria</taxon>
        <taxon>Pseudomonadati</taxon>
        <taxon>Thermodesulfobacteriota</taxon>
        <taxon>Desulfovibrionia</taxon>
        <taxon>Desulfovibrionales</taxon>
        <taxon>Desulfovibrionaceae</taxon>
        <taxon>Desulfovibrio</taxon>
    </lineage>
</organism>
<proteinExistence type="predicted"/>
<dbReference type="EMBL" id="BLVP01000009">
    <property type="protein sequence ID" value="GFM37686.1"/>
    <property type="molecule type" value="Genomic_DNA"/>
</dbReference>
<evidence type="ECO:0000313" key="3">
    <source>
        <dbReference type="Proteomes" id="UP000503820"/>
    </source>
</evidence>
<name>A0A7J0BVE5_9BACT</name>
<dbReference type="AlphaFoldDB" id="A0A7J0BVE5"/>
<feature type="region of interest" description="Disordered" evidence="1">
    <location>
        <begin position="317"/>
        <end position="345"/>
    </location>
</feature>
<gene>
    <name evidence="2" type="ORF">DSM19430T_23700</name>
</gene>
<dbReference type="Pfam" id="PF10123">
    <property type="entry name" value="Mu-like_Pro"/>
    <property type="match status" value="1"/>
</dbReference>
<reference evidence="2 3" key="1">
    <citation type="submission" date="2020-05" db="EMBL/GenBank/DDBJ databases">
        <title>Draft genome sequence of Desulfovibrio psychrotolerans JS1T.</title>
        <authorList>
            <person name="Ueno A."/>
            <person name="Tamazawa S."/>
            <person name="Tamamura S."/>
            <person name="Murakami T."/>
            <person name="Kiyama T."/>
            <person name="Inomata H."/>
            <person name="Amano Y."/>
            <person name="Miyakawa K."/>
            <person name="Tamaki H."/>
            <person name="Naganuma T."/>
            <person name="Kaneko K."/>
        </authorList>
    </citation>
    <scope>NUCLEOTIDE SEQUENCE [LARGE SCALE GENOMIC DNA]</scope>
    <source>
        <strain evidence="2 3">JS1</strain>
    </source>
</reference>
<dbReference type="PIRSF" id="PIRSF016624">
    <property type="entry name" value="Mu_prophg_I"/>
    <property type="match status" value="1"/>
</dbReference>
<dbReference type="RefSeq" id="WP_174410326.1">
    <property type="nucleotide sequence ID" value="NZ_BLVP01000009.1"/>
</dbReference>
<dbReference type="InterPro" id="IPR012106">
    <property type="entry name" value="Phage_Mu_Gp1"/>
</dbReference>
<dbReference type="Proteomes" id="UP000503820">
    <property type="component" value="Unassembled WGS sequence"/>
</dbReference>
<evidence type="ECO:0000256" key="1">
    <source>
        <dbReference type="SAM" id="MobiDB-lite"/>
    </source>
</evidence>
<protein>
    <submittedName>
        <fullName evidence="2">Peptidase</fullName>
    </submittedName>
</protein>
<keyword evidence="3" id="KW-1185">Reference proteome</keyword>